<dbReference type="STRING" id="913774.A0A0C3DLT5"/>
<name>A0A0C3DLT5_OIDMZ</name>
<protein>
    <recommendedName>
        <fullName evidence="3">Cyanate hydratase</fullName>
        <shortName evidence="3">Cyanase</shortName>
        <ecNumber evidence="3">4.2.1.104</ecNumber>
    </recommendedName>
    <alternativeName>
        <fullName evidence="3">Cyanate hydrolase</fullName>
    </alternativeName>
    <alternativeName>
        <fullName evidence="3">Cyanate lyase</fullName>
    </alternativeName>
</protein>
<dbReference type="AlphaFoldDB" id="A0A0C3DLT5"/>
<dbReference type="GO" id="GO:0008824">
    <property type="term" value="F:cyanate hydratase activity"/>
    <property type="evidence" value="ECO:0007669"/>
    <property type="project" value="UniProtKB-UniRule"/>
</dbReference>
<feature type="domain" description="Cyanate lyase C-terminal" evidence="4">
    <location>
        <begin position="91"/>
        <end position="164"/>
    </location>
</feature>
<feature type="active site" evidence="3">
    <location>
        <position position="130"/>
    </location>
</feature>
<dbReference type="InParanoid" id="A0A0C3DLT5"/>
<evidence type="ECO:0000256" key="3">
    <source>
        <dbReference type="HAMAP-Rule" id="MF_03139"/>
    </source>
</evidence>
<dbReference type="EC" id="4.2.1.104" evidence="3"/>
<comment type="catalytic activity">
    <reaction evidence="3">
        <text>cyanate + hydrogencarbonate + 3 H(+) = NH4(+) + 2 CO2</text>
        <dbReference type="Rhea" id="RHEA:11120"/>
        <dbReference type="ChEBI" id="CHEBI:15378"/>
        <dbReference type="ChEBI" id="CHEBI:16526"/>
        <dbReference type="ChEBI" id="CHEBI:17544"/>
        <dbReference type="ChEBI" id="CHEBI:28938"/>
        <dbReference type="ChEBI" id="CHEBI:29195"/>
        <dbReference type="EC" id="4.2.1.104"/>
    </reaction>
</comment>
<dbReference type="NCBIfam" id="TIGR00673">
    <property type="entry name" value="cynS"/>
    <property type="match status" value="1"/>
</dbReference>
<dbReference type="GO" id="GO:0003677">
    <property type="term" value="F:DNA binding"/>
    <property type="evidence" value="ECO:0007669"/>
    <property type="project" value="InterPro"/>
</dbReference>
<dbReference type="InterPro" id="IPR036581">
    <property type="entry name" value="Cyanate_lyase_C_sf"/>
</dbReference>
<dbReference type="SMART" id="SM01116">
    <property type="entry name" value="Cyanate_lyase"/>
    <property type="match status" value="1"/>
</dbReference>
<evidence type="ECO:0000313" key="5">
    <source>
        <dbReference type="EMBL" id="KIN03003.1"/>
    </source>
</evidence>
<dbReference type="Gene3D" id="1.10.260.40">
    <property type="entry name" value="lambda repressor-like DNA-binding domains"/>
    <property type="match status" value="1"/>
</dbReference>
<dbReference type="EMBL" id="KN832874">
    <property type="protein sequence ID" value="KIN03003.1"/>
    <property type="molecule type" value="Genomic_DNA"/>
</dbReference>
<sequence length="164" mass="18325">MAPEQRITMLDPSIADRLPAYSKVLFEAKRAKGLRFEDIASHIGRNEVACAALFYGQALATAEDIDKLSSLLGVPREVLASQMMGFPDRGRAGPMPPTDPLMYRFYEIMQNYCYPYKAVLNEKLGDGIMSGVNFTTKVDTEVDETGSTFAVITLRGRWLPFSRF</sequence>
<dbReference type="HOGENOM" id="CLU_103452_0_0_1"/>
<dbReference type="OrthoDB" id="10019422at2759"/>
<dbReference type="SUPFAM" id="SSF55234">
    <property type="entry name" value="Cyanase C-terminal domain"/>
    <property type="match status" value="1"/>
</dbReference>
<dbReference type="InterPro" id="IPR008076">
    <property type="entry name" value="Cyanase"/>
</dbReference>
<dbReference type="Proteomes" id="UP000054321">
    <property type="component" value="Unassembled WGS sequence"/>
</dbReference>
<accession>A0A0C3DLT5</accession>
<dbReference type="PIRSF" id="PIRSF001263">
    <property type="entry name" value="Cyanate_hydratas"/>
    <property type="match status" value="1"/>
</dbReference>
<keyword evidence="6" id="KW-1185">Reference proteome</keyword>
<keyword evidence="2 3" id="KW-0456">Lyase</keyword>
<comment type="function">
    <text evidence="1 3">Catalyzes the reaction of cyanate with bicarbonate to produce ammonia and carbon dioxide.</text>
</comment>
<dbReference type="PANTHER" id="PTHR34186">
    <property type="entry name" value="CYANATE HYDRATASE"/>
    <property type="match status" value="1"/>
</dbReference>
<dbReference type="HAMAP" id="MF_00535">
    <property type="entry name" value="Cyanate_hydrat"/>
    <property type="match status" value="1"/>
</dbReference>
<evidence type="ECO:0000259" key="4">
    <source>
        <dbReference type="SMART" id="SM01116"/>
    </source>
</evidence>
<feature type="active site" evidence="3">
    <location>
        <position position="107"/>
    </location>
</feature>
<gene>
    <name evidence="3" type="primary">cyn1</name>
    <name evidence="5" type="ORF">OIDMADRAFT_102853</name>
</gene>
<dbReference type="PRINTS" id="PR01693">
    <property type="entry name" value="CYANASE"/>
</dbReference>
<dbReference type="Gene3D" id="3.30.1160.10">
    <property type="entry name" value="Cyanate lyase, C-terminal domain"/>
    <property type="match status" value="1"/>
</dbReference>
<evidence type="ECO:0000256" key="1">
    <source>
        <dbReference type="ARBA" id="ARBA00003561"/>
    </source>
</evidence>
<dbReference type="InterPro" id="IPR010982">
    <property type="entry name" value="Lambda_DNA-bd_dom_sf"/>
</dbReference>
<feature type="active site" evidence="3">
    <location>
        <position position="104"/>
    </location>
</feature>
<comment type="similarity">
    <text evidence="3">Belongs to the cyanase family.</text>
</comment>
<proteinExistence type="inferred from homology"/>
<organism evidence="5 6">
    <name type="scientific">Oidiodendron maius (strain Zn)</name>
    <dbReference type="NCBI Taxonomy" id="913774"/>
    <lineage>
        <taxon>Eukaryota</taxon>
        <taxon>Fungi</taxon>
        <taxon>Dikarya</taxon>
        <taxon>Ascomycota</taxon>
        <taxon>Pezizomycotina</taxon>
        <taxon>Leotiomycetes</taxon>
        <taxon>Leotiomycetes incertae sedis</taxon>
        <taxon>Myxotrichaceae</taxon>
        <taxon>Oidiodendron</taxon>
    </lineage>
</organism>
<evidence type="ECO:0000313" key="6">
    <source>
        <dbReference type="Proteomes" id="UP000054321"/>
    </source>
</evidence>
<dbReference type="InterPro" id="IPR003712">
    <property type="entry name" value="Cyanate_lyase_C"/>
</dbReference>
<dbReference type="PANTHER" id="PTHR34186:SF2">
    <property type="entry name" value="CYANATE HYDRATASE"/>
    <property type="match status" value="1"/>
</dbReference>
<reference evidence="6" key="2">
    <citation type="submission" date="2015-01" db="EMBL/GenBank/DDBJ databases">
        <title>Evolutionary Origins and Diversification of the Mycorrhizal Mutualists.</title>
        <authorList>
            <consortium name="DOE Joint Genome Institute"/>
            <consortium name="Mycorrhizal Genomics Consortium"/>
            <person name="Kohler A."/>
            <person name="Kuo A."/>
            <person name="Nagy L.G."/>
            <person name="Floudas D."/>
            <person name="Copeland A."/>
            <person name="Barry K.W."/>
            <person name="Cichocki N."/>
            <person name="Veneault-Fourrey C."/>
            <person name="LaButti K."/>
            <person name="Lindquist E.A."/>
            <person name="Lipzen A."/>
            <person name="Lundell T."/>
            <person name="Morin E."/>
            <person name="Murat C."/>
            <person name="Riley R."/>
            <person name="Ohm R."/>
            <person name="Sun H."/>
            <person name="Tunlid A."/>
            <person name="Henrissat B."/>
            <person name="Grigoriev I.V."/>
            <person name="Hibbett D.S."/>
            <person name="Martin F."/>
        </authorList>
    </citation>
    <scope>NUCLEOTIDE SEQUENCE [LARGE SCALE GENOMIC DNA]</scope>
    <source>
        <strain evidence="6">Zn</strain>
    </source>
</reference>
<dbReference type="Pfam" id="PF02560">
    <property type="entry name" value="Cyanate_lyase"/>
    <property type="match status" value="1"/>
</dbReference>
<reference evidence="5 6" key="1">
    <citation type="submission" date="2014-04" db="EMBL/GenBank/DDBJ databases">
        <authorList>
            <consortium name="DOE Joint Genome Institute"/>
            <person name="Kuo A."/>
            <person name="Martino E."/>
            <person name="Perotto S."/>
            <person name="Kohler A."/>
            <person name="Nagy L.G."/>
            <person name="Floudas D."/>
            <person name="Copeland A."/>
            <person name="Barry K.W."/>
            <person name="Cichocki N."/>
            <person name="Veneault-Fourrey C."/>
            <person name="LaButti K."/>
            <person name="Lindquist E.A."/>
            <person name="Lipzen A."/>
            <person name="Lundell T."/>
            <person name="Morin E."/>
            <person name="Murat C."/>
            <person name="Sun H."/>
            <person name="Tunlid A."/>
            <person name="Henrissat B."/>
            <person name="Grigoriev I.V."/>
            <person name="Hibbett D.S."/>
            <person name="Martin F."/>
            <person name="Nordberg H.P."/>
            <person name="Cantor M.N."/>
            <person name="Hua S.X."/>
        </authorList>
    </citation>
    <scope>NUCLEOTIDE SEQUENCE [LARGE SCALE GENOMIC DNA]</scope>
    <source>
        <strain evidence="5 6">Zn</strain>
    </source>
</reference>
<dbReference type="SUPFAM" id="SSF47413">
    <property type="entry name" value="lambda repressor-like DNA-binding domains"/>
    <property type="match status" value="1"/>
</dbReference>
<evidence type="ECO:0000256" key="2">
    <source>
        <dbReference type="ARBA" id="ARBA00023239"/>
    </source>
</evidence>